<proteinExistence type="predicted"/>
<evidence type="ECO:0000313" key="1">
    <source>
        <dbReference type="EMBL" id="KPV50152.1"/>
    </source>
</evidence>
<dbReference type="EMBL" id="LJCR01001555">
    <property type="protein sequence ID" value="KPV50152.1"/>
    <property type="molecule type" value="Genomic_DNA"/>
</dbReference>
<accession>A0A0P9H8I5</accession>
<dbReference type="SUPFAM" id="SSF51338">
    <property type="entry name" value="Composite domain of metallo-dependent hydrolases"/>
    <property type="match status" value="1"/>
</dbReference>
<evidence type="ECO:0008006" key="3">
    <source>
        <dbReference type="Google" id="ProtNLM"/>
    </source>
</evidence>
<dbReference type="GO" id="GO:0016810">
    <property type="term" value="F:hydrolase activity, acting on carbon-nitrogen (but not peptide) bonds"/>
    <property type="evidence" value="ECO:0007669"/>
    <property type="project" value="InterPro"/>
</dbReference>
<organism evidence="1 2">
    <name type="scientific">Kouleothrix aurantiaca</name>
    <dbReference type="NCBI Taxonomy" id="186479"/>
    <lineage>
        <taxon>Bacteria</taxon>
        <taxon>Bacillati</taxon>
        <taxon>Chloroflexota</taxon>
        <taxon>Chloroflexia</taxon>
        <taxon>Chloroflexales</taxon>
        <taxon>Roseiflexineae</taxon>
        <taxon>Roseiflexaceae</taxon>
        <taxon>Kouleothrix</taxon>
    </lineage>
</organism>
<evidence type="ECO:0000313" key="2">
    <source>
        <dbReference type="Proteomes" id="UP000050509"/>
    </source>
</evidence>
<dbReference type="AlphaFoldDB" id="A0A0P9H8I5"/>
<protein>
    <recommendedName>
        <fullName evidence="3">Amidohydrolase</fullName>
    </recommendedName>
</protein>
<name>A0A0P9H8I5_9CHLR</name>
<sequence length="61" mass="6303">MPSSILYNGAIYTLDPAMPRVQALGIRDGRVIVAGSEGKVQAALGGRAELINLQGRAVVPA</sequence>
<feature type="non-terminal residue" evidence="1">
    <location>
        <position position="61"/>
    </location>
</feature>
<reference evidence="1 2" key="1">
    <citation type="submission" date="2015-09" db="EMBL/GenBank/DDBJ databases">
        <title>Draft genome sequence of Kouleothrix aurantiaca JCM 19913.</title>
        <authorList>
            <person name="Hemp J."/>
        </authorList>
    </citation>
    <scope>NUCLEOTIDE SEQUENCE [LARGE SCALE GENOMIC DNA]</scope>
    <source>
        <strain evidence="1 2">COM-B</strain>
    </source>
</reference>
<dbReference type="Gene3D" id="2.30.40.10">
    <property type="entry name" value="Urease, subunit C, domain 1"/>
    <property type="match status" value="1"/>
</dbReference>
<dbReference type="InterPro" id="IPR011059">
    <property type="entry name" value="Metal-dep_hydrolase_composite"/>
</dbReference>
<comment type="caution">
    <text evidence="1">The sequence shown here is derived from an EMBL/GenBank/DDBJ whole genome shotgun (WGS) entry which is preliminary data.</text>
</comment>
<gene>
    <name evidence="1" type="ORF">SE17_28635</name>
</gene>
<dbReference type="Proteomes" id="UP000050509">
    <property type="component" value="Unassembled WGS sequence"/>
</dbReference>
<keyword evidence="2" id="KW-1185">Reference proteome</keyword>